<reference evidence="2" key="1">
    <citation type="submission" date="2022-11" db="UniProtKB">
        <authorList>
            <consortium name="WormBaseParasite"/>
        </authorList>
    </citation>
    <scope>IDENTIFICATION</scope>
</reference>
<dbReference type="AlphaFoldDB" id="A0A915IVG1"/>
<keyword evidence="1" id="KW-1185">Reference proteome</keyword>
<organism evidence="1 2">
    <name type="scientific">Romanomermis culicivorax</name>
    <name type="common">Nematode worm</name>
    <dbReference type="NCBI Taxonomy" id="13658"/>
    <lineage>
        <taxon>Eukaryota</taxon>
        <taxon>Metazoa</taxon>
        <taxon>Ecdysozoa</taxon>
        <taxon>Nematoda</taxon>
        <taxon>Enoplea</taxon>
        <taxon>Dorylaimia</taxon>
        <taxon>Mermithida</taxon>
        <taxon>Mermithoidea</taxon>
        <taxon>Mermithidae</taxon>
        <taxon>Romanomermis</taxon>
    </lineage>
</organism>
<accession>A0A915IVG1</accession>
<dbReference type="Proteomes" id="UP000887565">
    <property type="component" value="Unplaced"/>
</dbReference>
<protein>
    <submittedName>
        <fullName evidence="2">Uncharacterized protein</fullName>
    </submittedName>
</protein>
<proteinExistence type="predicted"/>
<name>A0A915IVG1_ROMCU</name>
<dbReference type="WBParaSite" id="nRc.2.0.1.t18189-RA">
    <property type="protein sequence ID" value="nRc.2.0.1.t18189-RA"/>
    <property type="gene ID" value="nRc.2.0.1.g18189"/>
</dbReference>
<evidence type="ECO:0000313" key="1">
    <source>
        <dbReference type="Proteomes" id="UP000887565"/>
    </source>
</evidence>
<evidence type="ECO:0000313" key="2">
    <source>
        <dbReference type="WBParaSite" id="nRc.2.0.1.t18189-RA"/>
    </source>
</evidence>
<sequence length="65" mass="7739">MKTLFNFTDYRANYLFFEDIGDKSRITFLNHKFVQKKKHLMSFLHIIGVIASNHIKGTDKVMYLL</sequence>